<feature type="compositionally biased region" description="Basic and acidic residues" evidence="1">
    <location>
        <begin position="32"/>
        <end position="48"/>
    </location>
</feature>
<dbReference type="AlphaFoldDB" id="A0A9P6MI56"/>
<name>A0A9P6MI56_9FUNG</name>
<keyword evidence="4" id="KW-1185">Reference proteome</keyword>
<feature type="non-terminal residue" evidence="3">
    <location>
        <position position="411"/>
    </location>
</feature>
<sequence length="411" mass="46481">MTDSIYFICTSGDMAQEGQHHTQEHQYQSQVEMKEPSNHLEEAIEDHPANAQEPPKELPLNEPSLKRKASCGDFSAGRETPVKSAKHISKTPICPFQETTPASPYSSELIPDSPAISNSEVPIRYDKIPIKSDLSPTLSNFNHVQVALYAYYEPYLKIQRVSGDTLSLESCYINLAIVEASDQRQKDKEDLKAQAAAFNRMPSYEQIARTNMMAPIPLEKLFDKRKLRDGREDVPKTILVQGRAGIGKTTLCKKLVHLYQSGLWMDRFDTVLWLPLRQLKAYKACDLEDLLYKKYFAHHPRQKKESFVAALVNRKDKVLFILDGLDEILTDTQTGNGIALKEFLIHLLRQEHVVITSRPSGVDISILPKLDLELETVGFSTENINDYISSVLAPEDAKAVQDFIKRVPSIQ</sequence>
<gene>
    <name evidence="3" type="ORF">BGZ80_006142</name>
</gene>
<evidence type="ECO:0000256" key="1">
    <source>
        <dbReference type="SAM" id="MobiDB-lite"/>
    </source>
</evidence>
<feature type="domain" description="NACHT" evidence="2">
    <location>
        <begin position="236"/>
        <end position="361"/>
    </location>
</feature>
<accession>A0A9P6MI56</accession>
<evidence type="ECO:0000313" key="3">
    <source>
        <dbReference type="EMBL" id="KAG0001635.1"/>
    </source>
</evidence>
<dbReference type="Gene3D" id="3.40.50.300">
    <property type="entry name" value="P-loop containing nucleotide triphosphate hydrolases"/>
    <property type="match status" value="1"/>
</dbReference>
<protein>
    <recommendedName>
        <fullName evidence="2">NACHT domain-containing protein</fullName>
    </recommendedName>
</protein>
<dbReference type="PANTHER" id="PTHR46844:SF1">
    <property type="entry name" value="SLR5058 PROTEIN"/>
    <property type="match status" value="1"/>
</dbReference>
<organism evidence="3 4">
    <name type="scientific">Entomortierella chlamydospora</name>
    <dbReference type="NCBI Taxonomy" id="101097"/>
    <lineage>
        <taxon>Eukaryota</taxon>
        <taxon>Fungi</taxon>
        <taxon>Fungi incertae sedis</taxon>
        <taxon>Mucoromycota</taxon>
        <taxon>Mortierellomycotina</taxon>
        <taxon>Mortierellomycetes</taxon>
        <taxon>Mortierellales</taxon>
        <taxon>Mortierellaceae</taxon>
        <taxon>Entomortierella</taxon>
    </lineage>
</organism>
<dbReference type="Pfam" id="PF05729">
    <property type="entry name" value="NACHT"/>
    <property type="match status" value="1"/>
</dbReference>
<dbReference type="Proteomes" id="UP000703661">
    <property type="component" value="Unassembled WGS sequence"/>
</dbReference>
<dbReference type="EMBL" id="JAAAID010003019">
    <property type="protein sequence ID" value="KAG0001635.1"/>
    <property type="molecule type" value="Genomic_DNA"/>
</dbReference>
<dbReference type="InterPro" id="IPR027417">
    <property type="entry name" value="P-loop_NTPase"/>
</dbReference>
<proteinExistence type="predicted"/>
<evidence type="ECO:0000259" key="2">
    <source>
        <dbReference type="PROSITE" id="PS50837"/>
    </source>
</evidence>
<comment type="caution">
    <text evidence="3">The sequence shown here is derived from an EMBL/GenBank/DDBJ whole genome shotgun (WGS) entry which is preliminary data.</text>
</comment>
<dbReference type="SUPFAM" id="SSF52540">
    <property type="entry name" value="P-loop containing nucleoside triphosphate hydrolases"/>
    <property type="match status" value="1"/>
</dbReference>
<dbReference type="InterPro" id="IPR007111">
    <property type="entry name" value="NACHT_NTPase"/>
</dbReference>
<dbReference type="PANTHER" id="PTHR46844">
    <property type="entry name" value="SLR5058 PROTEIN"/>
    <property type="match status" value="1"/>
</dbReference>
<dbReference type="PROSITE" id="PS50837">
    <property type="entry name" value="NACHT"/>
    <property type="match status" value="1"/>
</dbReference>
<reference evidence="3" key="1">
    <citation type="journal article" date="2020" name="Fungal Divers.">
        <title>Resolving the Mortierellaceae phylogeny through synthesis of multi-gene phylogenetics and phylogenomics.</title>
        <authorList>
            <person name="Vandepol N."/>
            <person name="Liber J."/>
            <person name="Desiro A."/>
            <person name="Na H."/>
            <person name="Kennedy M."/>
            <person name="Barry K."/>
            <person name="Grigoriev I.V."/>
            <person name="Miller A.N."/>
            <person name="O'Donnell K."/>
            <person name="Stajich J.E."/>
            <person name="Bonito G."/>
        </authorList>
    </citation>
    <scope>NUCLEOTIDE SEQUENCE</scope>
    <source>
        <strain evidence="3">NRRL 2769</strain>
    </source>
</reference>
<feature type="region of interest" description="Disordered" evidence="1">
    <location>
        <begin position="16"/>
        <end position="87"/>
    </location>
</feature>
<evidence type="ECO:0000313" key="4">
    <source>
        <dbReference type="Proteomes" id="UP000703661"/>
    </source>
</evidence>